<proteinExistence type="predicted"/>
<gene>
    <name evidence="1" type="ORF">Fomme_000079</name>
</gene>
<evidence type="ECO:0000313" key="1">
    <source>
        <dbReference type="EMBL" id="QEG57083.1"/>
    </source>
</evidence>
<dbReference type="AlphaFoldDB" id="A0A5B9RCF1"/>
<name>A0A5B9RCF1_9AGAM</name>
<geneLocation type="mitochondrion" evidence="1"/>
<accession>A0A5B9RCF1</accession>
<protein>
    <submittedName>
        <fullName evidence="1">Uncharacterized protein</fullName>
    </submittedName>
</protein>
<organism evidence="1">
    <name type="scientific">Fomitiporia mediterranea</name>
    <dbReference type="NCBI Taxonomy" id="208960"/>
    <lineage>
        <taxon>Eukaryota</taxon>
        <taxon>Fungi</taxon>
        <taxon>Dikarya</taxon>
        <taxon>Basidiomycota</taxon>
        <taxon>Agaricomycotina</taxon>
        <taxon>Agaricomycetes</taxon>
        <taxon>Hymenochaetales</taxon>
        <taxon>Hymenochaetaceae</taxon>
        <taxon>Fomitiporia</taxon>
    </lineage>
</organism>
<reference evidence="1" key="1">
    <citation type="submission" date="2019-03" db="EMBL/GenBank/DDBJ databases">
        <title>Evidence of extensive intraspecific noncoding reshuffling in a 169kb mitochondrial genome of basidiomycete fungus.</title>
        <authorList>
            <person name="Lee H.-H."/>
            <person name="Ke H.-M."/>
            <person name="Lin C.-Y.I."/>
            <person name="Lee T.J."/>
            <person name="Chung C.-L."/>
            <person name="Tsai I.J."/>
        </authorList>
    </citation>
    <scope>NUCLEOTIDE SEQUENCE</scope>
    <source>
        <strain evidence="1">MF3/22</strain>
    </source>
</reference>
<dbReference type="EMBL" id="MK623258">
    <property type="protein sequence ID" value="QEG57083.1"/>
    <property type="molecule type" value="Genomic_DNA"/>
</dbReference>
<keyword evidence="1" id="KW-0496">Mitochondrion</keyword>
<sequence length="100" mass="11907">MNIFTNRSFTCFWFRFTFNKFYTKTAICFSKTCKPTIFLKSVESSKLSGISKEYFRLRNLINSLNLIFLGVRRLPRIKIMNNRIPLTPPIISLRVLYKKN</sequence>